<dbReference type="InterPro" id="IPR010699">
    <property type="entry name" value="DUF1275"/>
</dbReference>
<feature type="transmembrane region" description="Helical" evidence="2">
    <location>
        <begin position="133"/>
        <end position="152"/>
    </location>
</feature>
<feature type="transmembrane region" description="Helical" evidence="2">
    <location>
        <begin position="161"/>
        <end position="181"/>
    </location>
</feature>
<feature type="region of interest" description="Disordered" evidence="1">
    <location>
        <begin position="14"/>
        <end position="34"/>
    </location>
</feature>
<evidence type="ECO:0000256" key="1">
    <source>
        <dbReference type="SAM" id="MobiDB-lite"/>
    </source>
</evidence>
<comment type="caution">
    <text evidence="3">The sequence shown here is derived from an EMBL/GenBank/DDBJ whole genome shotgun (WGS) entry which is preliminary data.</text>
</comment>
<feature type="transmembrane region" description="Helical" evidence="2">
    <location>
        <begin position="94"/>
        <end position="113"/>
    </location>
</feature>
<protein>
    <submittedName>
        <fullName evidence="3">DUF1275 domain-containing protein</fullName>
    </submittedName>
</protein>
<evidence type="ECO:0000256" key="2">
    <source>
        <dbReference type="SAM" id="Phobius"/>
    </source>
</evidence>
<keyword evidence="2" id="KW-1133">Transmembrane helix</keyword>
<accession>A0A4R4XXA4</accession>
<evidence type="ECO:0000313" key="4">
    <source>
        <dbReference type="Proteomes" id="UP000295302"/>
    </source>
</evidence>
<dbReference type="PANTHER" id="PTHR37314">
    <property type="entry name" value="SLR0142 PROTEIN"/>
    <property type="match status" value="1"/>
</dbReference>
<feature type="transmembrane region" description="Helical" evidence="2">
    <location>
        <begin position="218"/>
        <end position="238"/>
    </location>
</feature>
<gene>
    <name evidence="3" type="ORF">E1286_38305</name>
</gene>
<dbReference type="PANTHER" id="PTHR37314:SF4">
    <property type="entry name" value="UPF0700 TRANSMEMBRANE PROTEIN YOAK"/>
    <property type="match status" value="1"/>
</dbReference>
<feature type="transmembrane region" description="Helical" evidence="2">
    <location>
        <begin position="187"/>
        <end position="206"/>
    </location>
</feature>
<organism evidence="3 4">
    <name type="scientific">Nonomuraea terrae</name>
    <dbReference type="NCBI Taxonomy" id="2530383"/>
    <lineage>
        <taxon>Bacteria</taxon>
        <taxon>Bacillati</taxon>
        <taxon>Actinomycetota</taxon>
        <taxon>Actinomycetes</taxon>
        <taxon>Streptosporangiales</taxon>
        <taxon>Streptosporangiaceae</taxon>
        <taxon>Nonomuraea</taxon>
    </lineage>
</organism>
<proteinExistence type="predicted"/>
<dbReference type="AlphaFoldDB" id="A0A4R4XXA4"/>
<dbReference type="Pfam" id="PF06912">
    <property type="entry name" value="DUF1275"/>
    <property type="match status" value="1"/>
</dbReference>
<dbReference type="Proteomes" id="UP000295302">
    <property type="component" value="Unassembled WGS sequence"/>
</dbReference>
<sequence length="266" mass="26487">MTGRDGAHLVHATDRRSPVVVRPPPSQRAHRLNPVDHGSGLVPGRLVSWLLLLLAAAAGAVDVLCLMRLGGVFAGVITGNLVHVGRAVATRDGELVLAAAIAVVGYAAGVAAANVGMRCGRPHRGSGWGRRAGAVAAGECLLLAGVAATWAVTGGRPGEDVAVVLLVLSSLAMGVQSALSLGSGMPAASTTFLTGTLTGVVGAFTGTPSERAGVAGGLARLTALLCGAAAGALLLHLAPLYAPSFPVVLLGAVAATVLTFTRRRKS</sequence>
<keyword evidence="4" id="KW-1185">Reference proteome</keyword>
<reference evidence="3 4" key="1">
    <citation type="submission" date="2019-03" db="EMBL/GenBank/DDBJ databases">
        <title>Draft genome sequences of novel Actinobacteria.</title>
        <authorList>
            <person name="Sahin N."/>
            <person name="Ay H."/>
            <person name="Saygin H."/>
        </authorList>
    </citation>
    <scope>NUCLEOTIDE SEQUENCE [LARGE SCALE GENOMIC DNA]</scope>
    <source>
        <strain evidence="3 4">CH32</strain>
    </source>
</reference>
<dbReference type="EMBL" id="SMKQ01000202">
    <property type="protein sequence ID" value="TDD36438.1"/>
    <property type="molecule type" value="Genomic_DNA"/>
</dbReference>
<feature type="transmembrane region" description="Helical" evidence="2">
    <location>
        <begin position="244"/>
        <end position="261"/>
    </location>
</feature>
<keyword evidence="2" id="KW-0812">Transmembrane</keyword>
<evidence type="ECO:0000313" key="3">
    <source>
        <dbReference type="EMBL" id="TDD36438.1"/>
    </source>
</evidence>
<keyword evidence="2" id="KW-0472">Membrane</keyword>
<feature type="transmembrane region" description="Helical" evidence="2">
    <location>
        <begin position="49"/>
        <end position="82"/>
    </location>
</feature>
<name>A0A4R4XXA4_9ACTN</name>